<evidence type="ECO:0000313" key="2">
    <source>
        <dbReference type="EMBL" id="ATA89785.1"/>
    </source>
</evidence>
<dbReference type="RefSeq" id="WP_095896355.1">
    <property type="nucleotide sequence ID" value="NZ_CP022387.1"/>
</dbReference>
<evidence type="ECO:0000259" key="1">
    <source>
        <dbReference type="Pfam" id="PF13568"/>
    </source>
</evidence>
<accession>A0A250FZA5</accession>
<sequence>MKRLLTIVFLMTLGVINAQSFRFGTKLGYVNSTFKMEGSNHMSLTSSSKSNIYLALQAEYFLNEYISGQAEFTMAGLGARNIFGSIQVDKGENYEGFFDIHLHTYSLPLGIKVYPVNRLALLGGLNLGFNLTATTKINGEIIRLRNIKIGNHSLFLGGECRIFKDFFLEARYNFGLSNISEFAPIIRNNYLQIGIGYYFKNL</sequence>
<name>A0A250FZA5_9FLAO</name>
<dbReference type="AlphaFoldDB" id="A0A250FZA5"/>
<organism evidence="2 3">
    <name type="scientific">Capnocytophaga stomatis</name>
    <dbReference type="NCBI Taxonomy" id="1848904"/>
    <lineage>
        <taxon>Bacteria</taxon>
        <taxon>Pseudomonadati</taxon>
        <taxon>Bacteroidota</taxon>
        <taxon>Flavobacteriia</taxon>
        <taxon>Flavobacteriales</taxon>
        <taxon>Flavobacteriaceae</taxon>
        <taxon>Capnocytophaga</taxon>
    </lineage>
</organism>
<protein>
    <recommendedName>
        <fullName evidence="1">Outer membrane protein beta-barrel domain-containing protein</fullName>
    </recommendedName>
</protein>
<reference evidence="3" key="1">
    <citation type="submission" date="2017-06" db="EMBL/GenBank/DDBJ databases">
        <title>Capnocytophaga spp. assemblies.</title>
        <authorList>
            <person name="Gulvik C.A."/>
        </authorList>
    </citation>
    <scope>NUCLEOTIDE SEQUENCE [LARGE SCALE GENOMIC DNA]</scope>
    <source>
        <strain evidence="3">H2177</strain>
    </source>
</reference>
<dbReference type="OrthoDB" id="947434at2"/>
<dbReference type="SUPFAM" id="SSF56925">
    <property type="entry name" value="OMPA-like"/>
    <property type="match status" value="1"/>
</dbReference>
<dbReference type="InterPro" id="IPR025665">
    <property type="entry name" value="Beta-barrel_OMP_2"/>
</dbReference>
<dbReference type="KEGG" id="csto:CGC58_08635"/>
<dbReference type="Pfam" id="PF13568">
    <property type="entry name" value="OMP_b-brl_2"/>
    <property type="match status" value="1"/>
</dbReference>
<evidence type="ECO:0000313" key="3">
    <source>
        <dbReference type="Proteomes" id="UP000217348"/>
    </source>
</evidence>
<dbReference type="Proteomes" id="UP000217348">
    <property type="component" value="Chromosome"/>
</dbReference>
<feature type="domain" description="Outer membrane protein beta-barrel" evidence="1">
    <location>
        <begin position="17"/>
        <end position="180"/>
    </location>
</feature>
<dbReference type="EMBL" id="CP022387">
    <property type="protein sequence ID" value="ATA89785.1"/>
    <property type="molecule type" value="Genomic_DNA"/>
</dbReference>
<dbReference type="InterPro" id="IPR011250">
    <property type="entry name" value="OMP/PagP_B-barrel"/>
</dbReference>
<gene>
    <name evidence="2" type="ORF">CGC58_08635</name>
</gene>
<proteinExistence type="predicted"/>